<dbReference type="Proteomes" id="UP001407347">
    <property type="component" value="Unassembled WGS sequence"/>
</dbReference>
<feature type="signal peptide" evidence="2">
    <location>
        <begin position="1"/>
        <end position="39"/>
    </location>
</feature>
<feature type="region of interest" description="Disordered" evidence="1">
    <location>
        <begin position="392"/>
        <end position="425"/>
    </location>
</feature>
<keyword evidence="4" id="KW-1185">Reference proteome</keyword>
<name>A0ABV0A143_9HYPH</name>
<dbReference type="EMBL" id="JAQYXP010000003">
    <property type="protein sequence ID" value="MEN3237104.1"/>
    <property type="molecule type" value="Genomic_DNA"/>
</dbReference>
<proteinExistence type="predicted"/>
<evidence type="ECO:0000256" key="1">
    <source>
        <dbReference type="SAM" id="MobiDB-lite"/>
    </source>
</evidence>
<feature type="compositionally biased region" description="Polar residues" evidence="1">
    <location>
        <begin position="397"/>
        <end position="409"/>
    </location>
</feature>
<gene>
    <name evidence="3" type="ORF">PUR29_26720</name>
</gene>
<dbReference type="RefSeq" id="WP_060850739.1">
    <property type="nucleotide sequence ID" value="NZ_JAQYXP010000003.1"/>
</dbReference>
<comment type="caution">
    <text evidence="3">The sequence shown here is derived from an EMBL/GenBank/DDBJ whole genome shotgun (WGS) entry which is preliminary data.</text>
</comment>
<accession>A0ABV0A143</accession>
<evidence type="ECO:0008006" key="5">
    <source>
        <dbReference type="Google" id="ProtNLM"/>
    </source>
</evidence>
<reference evidence="3 4" key="1">
    <citation type="journal article" date="2023" name="PLoS ONE">
        <title>Complete genome assembly of Hawai'i environmental nontuberculous mycobacteria reveals unexpected co-isolation with methylobacteria.</title>
        <authorList>
            <person name="Hendrix J."/>
            <person name="Epperson L.E."/>
            <person name="Tong E.I."/>
            <person name="Chan Y.L."/>
            <person name="Hasan N.A."/>
            <person name="Dawrs S.N."/>
            <person name="Norton G.J."/>
            <person name="Virdi R."/>
            <person name="Crooks J.L."/>
            <person name="Chan E.D."/>
            <person name="Honda J.R."/>
            <person name="Strong M."/>
        </authorList>
    </citation>
    <scope>NUCLEOTIDE SEQUENCE [LARGE SCALE GENOMIC DNA]</scope>
    <source>
        <strain evidence="3 4">NJH_HI04-1</strain>
    </source>
</reference>
<organism evidence="3 4">
    <name type="scientific">Methylobacterium ajmalii</name>
    <dbReference type="NCBI Taxonomy" id="2738439"/>
    <lineage>
        <taxon>Bacteria</taxon>
        <taxon>Pseudomonadati</taxon>
        <taxon>Pseudomonadota</taxon>
        <taxon>Alphaproteobacteria</taxon>
        <taxon>Hyphomicrobiales</taxon>
        <taxon>Methylobacteriaceae</taxon>
        <taxon>Methylobacterium</taxon>
    </lineage>
</organism>
<evidence type="ECO:0000313" key="4">
    <source>
        <dbReference type="Proteomes" id="UP001407347"/>
    </source>
</evidence>
<evidence type="ECO:0000256" key="2">
    <source>
        <dbReference type="SAM" id="SignalP"/>
    </source>
</evidence>
<keyword evidence="2" id="KW-0732">Signal</keyword>
<evidence type="ECO:0000313" key="3">
    <source>
        <dbReference type="EMBL" id="MEN3237104.1"/>
    </source>
</evidence>
<protein>
    <recommendedName>
        <fullName evidence="5">AsmA-like C-terminal domain-containing protein</fullName>
    </recommendedName>
</protein>
<feature type="chain" id="PRO_5045413611" description="AsmA-like C-terminal domain-containing protein" evidence="2">
    <location>
        <begin position="40"/>
        <end position="651"/>
    </location>
</feature>
<sequence length="651" mass="65319">MTRSLTTGVARAALGVVACAALAAALPAAVPPFAGPALAQQPPAPTATVALDAVVLTLGPVTLKAPTLELRGTALSRDEARAILDPAGPAPWRTRLERLSAREIVIPVLRVEQPAGGRVQVAVYHDVVARDVTAGRIGILEAGGATLTVEGPGPDAAGAYGRLSARELDLPGLARLLTEPGGPDAAPIRVYAGVTAEDIALTGPDGAAFRIARIDARDLTGRPTTIPWGETVRALAEGAGRKDAPERSRMAGLAADLIDGLGIGGLEISGLTLAAPGGPAAAPGGPAAGPGAKPVLASLARLTYGPEGEAKPGAGNTAAGQPGLGEMRAEGLAVEAPAGRVALKGLTLSGLSLKPVLEGLRRAAAGPLDPAEMRRYAPALARIAVESLDVDLPAQGSPAQGSPAQGSPTPGSPAQGPGADPLRQASGPLRFALRGGSLAMSEVRDGVPTASRLTIDGLTGAVPPDTTAPLLSDLAGLGYTGLDLSGTVDARWDEAARELTFKDVTLTGKDMGTARITGTIGGIGKEVFDPEPMVSSLALLGASAKSLALTLENGGLFQRFVDQQAKAQSLKPEELQREYGTAAMLGIPAVLGGSPSAKALGQAVSRFVVKPGRLSVSAAAKDPAGLGLIDFSTAPSPGKIFDRLTVTATAE</sequence>